<dbReference type="GO" id="GO:0016787">
    <property type="term" value="F:hydrolase activity"/>
    <property type="evidence" value="ECO:0007669"/>
    <property type="project" value="UniProtKB-KW"/>
</dbReference>
<keyword evidence="1" id="KW-0812">Transmembrane</keyword>
<organism evidence="4 5">
    <name type="scientific">Mycena belliarum</name>
    <dbReference type="NCBI Taxonomy" id="1033014"/>
    <lineage>
        <taxon>Eukaryota</taxon>
        <taxon>Fungi</taxon>
        <taxon>Dikarya</taxon>
        <taxon>Basidiomycota</taxon>
        <taxon>Agaricomycotina</taxon>
        <taxon>Agaricomycetes</taxon>
        <taxon>Agaricomycetidae</taxon>
        <taxon>Agaricales</taxon>
        <taxon>Marasmiineae</taxon>
        <taxon>Mycenaceae</taxon>
        <taxon>Mycena</taxon>
    </lineage>
</organism>
<dbReference type="Proteomes" id="UP001222325">
    <property type="component" value="Unassembled WGS sequence"/>
</dbReference>
<dbReference type="SUPFAM" id="SSF51445">
    <property type="entry name" value="(Trans)glycosidases"/>
    <property type="match status" value="1"/>
</dbReference>
<feature type="domain" description="Beta-glucuronidase C-terminal" evidence="3">
    <location>
        <begin position="463"/>
        <end position="573"/>
    </location>
</feature>
<keyword evidence="5" id="KW-1185">Reference proteome</keyword>
<protein>
    <submittedName>
        <fullName evidence="4">Glycoside hydrolase family 79 protein</fullName>
    </submittedName>
</protein>
<feature type="transmembrane region" description="Helical" evidence="1">
    <location>
        <begin position="648"/>
        <end position="670"/>
    </location>
</feature>
<keyword evidence="2" id="KW-0732">Signal</keyword>
<dbReference type="AlphaFoldDB" id="A0AAD6U654"/>
<feature type="signal peptide" evidence="2">
    <location>
        <begin position="1"/>
        <end position="16"/>
    </location>
</feature>
<comment type="caution">
    <text evidence="4">The sequence shown here is derived from an EMBL/GenBank/DDBJ whole genome shotgun (WGS) entry which is preliminary data.</text>
</comment>
<feature type="chain" id="PRO_5042223346" evidence="2">
    <location>
        <begin position="17"/>
        <end position="671"/>
    </location>
</feature>
<evidence type="ECO:0000313" key="4">
    <source>
        <dbReference type="EMBL" id="KAJ7092351.1"/>
    </source>
</evidence>
<keyword evidence="4" id="KW-0378">Hydrolase</keyword>
<dbReference type="InterPro" id="IPR031728">
    <property type="entry name" value="GlcAase_C"/>
</dbReference>
<keyword evidence="1" id="KW-0472">Membrane</keyword>
<evidence type="ECO:0000256" key="1">
    <source>
        <dbReference type="SAM" id="Phobius"/>
    </source>
</evidence>
<evidence type="ECO:0000259" key="3">
    <source>
        <dbReference type="Pfam" id="PF16862"/>
    </source>
</evidence>
<proteinExistence type="predicted"/>
<sequence>MTPFATLLLLPLLARAGITIYQAPGQAAFATSAASANAASYTGAAAYNPTTLTPPPVPSPAVPSSFALQLQTGGTPGASIPQPGDFIGFSIEMSVANQVLGKNATFIQVPFLNLMANIQQRAGAVRVRVGGNSQESAALVAASEIPDGKILQKNLTGVTGTTQTPPLEFSDELLYMMANISTLVNVRWFLGIPWFVTQPFDLAIVGAAERILGDTLIGYQAANEPDLYNAHGHRPATYGPFDYFGEVSDVLTQLASSGNDPSGRARTLLLGPSIADAGWTPEDVWNTGFVDAYSGNLAFLSVEKYPTDNCAAAFNTGAPIIDPQTVFPNFLTHKAHTSLLQPYLNSTAFAQAHGKKLLMFETNTASCGGFPGISDAFGAALWGLDYALQMAHSNFSGAMFHVGGQNVFYNPFTSPPTNQSTFHQWTIGPIYYSALVAAEAIGPSNTTQVLDLNANGGNEFTPGYAIYEAGEPVRVALFNYITDPTGASTVTAVISVAQGGAGGGGATPTQVKVKYLQATSVSQKGSYTWAGQTFGGNFASDGRPTGTEDVQTVACNTTAQTCSVTVPAPGFALVFLSDGAQTEARGAPSTTFATTALTKTQNTATVEASVLATSNGHGGPSDPLGGAGVLGSTSKGRVSGAVGLRPGAVLFASSLGALAFGMVVVGRAVVR</sequence>
<name>A0AAD6U654_9AGAR</name>
<accession>A0AAD6U654</accession>
<dbReference type="InterPro" id="IPR052974">
    <property type="entry name" value="GH79_Enzymes"/>
</dbReference>
<evidence type="ECO:0000313" key="5">
    <source>
        <dbReference type="Proteomes" id="UP001222325"/>
    </source>
</evidence>
<evidence type="ECO:0000256" key="2">
    <source>
        <dbReference type="SAM" id="SignalP"/>
    </source>
</evidence>
<dbReference type="Gene3D" id="3.20.20.80">
    <property type="entry name" value="Glycosidases"/>
    <property type="match status" value="1"/>
</dbReference>
<keyword evidence="1" id="KW-1133">Transmembrane helix</keyword>
<dbReference type="PANTHER" id="PTHR36183">
    <property type="entry name" value="BETA-GLUCURONIDASE"/>
    <property type="match status" value="1"/>
</dbReference>
<reference evidence="4" key="1">
    <citation type="submission" date="2023-03" db="EMBL/GenBank/DDBJ databases">
        <title>Massive genome expansion in bonnet fungi (Mycena s.s.) driven by repeated elements and novel gene families across ecological guilds.</title>
        <authorList>
            <consortium name="Lawrence Berkeley National Laboratory"/>
            <person name="Harder C.B."/>
            <person name="Miyauchi S."/>
            <person name="Viragh M."/>
            <person name="Kuo A."/>
            <person name="Thoen E."/>
            <person name="Andreopoulos B."/>
            <person name="Lu D."/>
            <person name="Skrede I."/>
            <person name="Drula E."/>
            <person name="Henrissat B."/>
            <person name="Morin E."/>
            <person name="Kohler A."/>
            <person name="Barry K."/>
            <person name="LaButti K."/>
            <person name="Morin E."/>
            <person name="Salamov A."/>
            <person name="Lipzen A."/>
            <person name="Mereny Z."/>
            <person name="Hegedus B."/>
            <person name="Baldrian P."/>
            <person name="Stursova M."/>
            <person name="Weitz H."/>
            <person name="Taylor A."/>
            <person name="Grigoriev I.V."/>
            <person name="Nagy L.G."/>
            <person name="Martin F."/>
            <person name="Kauserud H."/>
        </authorList>
    </citation>
    <scope>NUCLEOTIDE SEQUENCE</scope>
    <source>
        <strain evidence="4">CBHHK173m</strain>
    </source>
</reference>
<gene>
    <name evidence="4" type="ORF">B0H15DRAFT_777497</name>
</gene>
<dbReference type="PANTHER" id="PTHR36183:SF2">
    <property type="entry name" value="BETA-GLUCURONIDASE C-TERMINAL DOMAIN-CONTAINING PROTEIN"/>
    <property type="match status" value="1"/>
</dbReference>
<dbReference type="Pfam" id="PF16862">
    <property type="entry name" value="Glyco_hydro_79C"/>
    <property type="match status" value="1"/>
</dbReference>
<dbReference type="EMBL" id="JARJCN010000018">
    <property type="protein sequence ID" value="KAJ7092351.1"/>
    <property type="molecule type" value="Genomic_DNA"/>
</dbReference>
<dbReference type="InterPro" id="IPR017853">
    <property type="entry name" value="GH"/>
</dbReference>